<dbReference type="PROSITE" id="PS51257">
    <property type="entry name" value="PROKAR_LIPOPROTEIN"/>
    <property type="match status" value="1"/>
</dbReference>
<evidence type="ECO:0000313" key="1">
    <source>
        <dbReference type="EMBL" id="PIR13222.1"/>
    </source>
</evidence>
<name>A0A2M6K8M5_9BACT</name>
<organism evidence="1 2">
    <name type="scientific">Candidatus Falkowbacteria bacterium CG11_big_fil_rev_8_21_14_0_20_39_10</name>
    <dbReference type="NCBI Taxonomy" id="1974570"/>
    <lineage>
        <taxon>Bacteria</taxon>
        <taxon>Candidatus Falkowiibacteriota</taxon>
    </lineage>
</organism>
<gene>
    <name evidence="1" type="ORF">COV49_02915</name>
</gene>
<accession>A0A2M6K8M5</accession>
<comment type="caution">
    <text evidence="1">The sequence shown here is derived from an EMBL/GenBank/DDBJ whole genome shotgun (WGS) entry which is preliminary data.</text>
</comment>
<reference evidence="1 2" key="1">
    <citation type="submission" date="2017-09" db="EMBL/GenBank/DDBJ databases">
        <title>Depth-based differentiation of microbial function through sediment-hosted aquifers and enrichment of novel symbionts in the deep terrestrial subsurface.</title>
        <authorList>
            <person name="Probst A.J."/>
            <person name="Ladd B."/>
            <person name="Jarett J.K."/>
            <person name="Geller-Mcgrath D.E."/>
            <person name="Sieber C.M."/>
            <person name="Emerson J.B."/>
            <person name="Anantharaman K."/>
            <person name="Thomas B.C."/>
            <person name="Malmstrom R."/>
            <person name="Stieglmeier M."/>
            <person name="Klingl A."/>
            <person name="Woyke T."/>
            <person name="Ryan C.M."/>
            <person name="Banfield J.F."/>
        </authorList>
    </citation>
    <scope>NUCLEOTIDE SEQUENCE [LARGE SCALE GENOMIC DNA]</scope>
    <source>
        <strain evidence="1">CG11_big_fil_rev_8_21_14_0_20_39_10</strain>
    </source>
</reference>
<sequence>MRINIFLIIFFIILFSAGCSIINNNESISENTENIRKKCEKDEDCIAIECCDFCGEATNRKYEHWYNTNCTPSECDCNIGFKAICENNKCIAIEHNQPSKDNKFPVLKSENLSECKEIKNNIEKDECYMRNIRDSKDYSLCDNITDNAKKDQCYNGMALKNQNSNLCHYIDGSDLKDWCYSIVALETKNSSLCDKVINEQRKMKCFNNVK</sequence>
<proteinExistence type="predicted"/>
<dbReference type="Proteomes" id="UP000230869">
    <property type="component" value="Unassembled WGS sequence"/>
</dbReference>
<dbReference type="AlphaFoldDB" id="A0A2M6K8M5"/>
<protein>
    <submittedName>
        <fullName evidence="1">Uncharacterized protein</fullName>
    </submittedName>
</protein>
<evidence type="ECO:0000313" key="2">
    <source>
        <dbReference type="Proteomes" id="UP000230869"/>
    </source>
</evidence>
<dbReference type="EMBL" id="PCWW01000050">
    <property type="protein sequence ID" value="PIR13222.1"/>
    <property type="molecule type" value="Genomic_DNA"/>
</dbReference>